<dbReference type="Proteomes" id="UP000530514">
    <property type="component" value="Unassembled WGS sequence"/>
</dbReference>
<accession>A0A7W1XDJ6</accession>
<dbReference type="OrthoDB" id="2666554at2"/>
<dbReference type="InterPro" id="IPR016032">
    <property type="entry name" value="Sig_transdc_resp-reg_C-effctor"/>
</dbReference>
<evidence type="ECO:0000313" key="6">
    <source>
        <dbReference type="EMBL" id="MBA4544646.1"/>
    </source>
</evidence>
<keyword evidence="2 4" id="KW-0238">DNA-binding</keyword>
<dbReference type="SMART" id="SM00862">
    <property type="entry name" value="Trans_reg_C"/>
    <property type="match status" value="1"/>
</dbReference>
<comment type="caution">
    <text evidence="6">The sequence shown here is derived from an EMBL/GenBank/DDBJ whole genome shotgun (WGS) entry which is preliminary data.</text>
</comment>
<feature type="domain" description="OmpR/PhoB-type" evidence="5">
    <location>
        <begin position="33"/>
        <end position="133"/>
    </location>
</feature>
<evidence type="ECO:0000313" key="7">
    <source>
        <dbReference type="Proteomes" id="UP000530514"/>
    </source>
</evidence>
<dbReference type="SUPFAM" id="SSF46894">
    <property type="entry name" value="C-terminal effector domain of the bipartite response regulators"/>
    <property type="match status" value="1"/>
</dbReference>
<evidence type="ECO:0000256" key="3">
    <source>
        <dbReference type="ARBA" id="ARBA00023163"/>
    </source>
</evidence>
<reference evidence="6 7" key="1">
    <citation type="submission" date="2020-07" db="EMBL/GenBank/DDBJ databases">
        <authorList>
            <person name="Feng H."/>
        </authorList>
    </citation>
    <scope>NUCLEOTIDE SEQUENCE [LARGE SCALE GENOMIC DNA]</scope>
    <source>
        <strain evidence="7">s-11</strain>
    </source>
</reference>
<sequence>MNNKNKCVIIGKYKPTGKKAGAESGIPMVSNTNFKIAVGNNCFLDLNFETLIRDNMVISLSRTQFRLLYYLVQHLGKPVKSEELIAYAWGEFSTSKLCDLYVYINRLRQRIGDDTAKPKFLLTIRNIGYILYPISD</sequence>
<protein>
    <submittedName>
        <fullName evidence="6">Winged helix-turn-helix domain-containing protein</fullName>
    </submittedName>
</protein>
<dbReference type="GO" id="GO:0000160">
    <property type="term" value="P:phosphorelay signal transduction system"/>
    <property type="evidence" value="ECO:0007669"/>
    <property type="project" value="InterPro"/>
</dbReference>
<keyword evidence="3" id="KW-0804">Transcription</keyword>
<gene>
    <name evidence="6" type="ORF">H1164_17605</name>
</gene>
<dbReference type="GO" id="GO:0006355">
    <property type="term" value="P:regulation of DNA-templated transcription"/>
    <property type="evidence" value="ECO:0007669"/>
    <property type="project" value="InterPro"/>
</dbReference>
<dbReference type="AlphaFoldDB" id="A0A7W1XDJ6"/>
<evidence type="ECO:0000259" key="5">
    <source>
        <dbReference type="PROSITE" id="PS51755"/>
    </source>
</evidence>
<proteinExistence type="predicted"/>
<dbReference type="EMBL" id="JACEIP010000054">
    <property type="protein sequence ID" value="MBA4544646.1"/>
    <property type="molecule type" value="Genomic_DNA"/>
</dbReference>
<dbReference type="GO" id="GO:0003677">
    <property type="term" value="F:DNA binding"/>
    <property type="evidence" value="ECO:0007669"/>
    <property type="project" value="UniProtKB-UniRule"/>
</dbReference>
<dbReference type="Gene3D" id="1.10.10.10">
    <property type="entry name" value="Winged helix-like DNA-binding domain superfamily/Winged helix DNA-binding domain"/>
    <property type="match status" value="1"/>
</dbReference>
<dbReference type="InterPro" id="IPR036388">
    <property type="entry name" value="WH-like_DNA-bd_sf"/>
</dbReference>
<name>A0A7W1XDJ6_9BACL</name>
<organism evidence="6 7">
    <name type="scientific">Thermoactinomyces daqus</name>
    <dbReference type="NCBI Taxonomy" id="1329516"/>
    <lineage>
        <taxon>Bacteria</taxon>
        <taxon>Bacillati</taxon>
        <taxon>Bacillota</taxon>
        <taxon>Bacilli</taxon>
        <taxon>Bacillales</taxon>
        <taxon>Thermoactinomycetaceae</taxon>
        <taxon>Thermoactinomyces</taxon>
    </lineage>
</organism>
<evidence type="ECO:0000256" key="4">
    <source>
        <dbReference type="PROSITE-ProRule" id="PRU01091"/>
    </source>
</evidence>
<feature type="DNA-binding region" description="OmpR/PhoB-type" evidence="4">
    <location>
        <begin position="33"/>
        <end position="133"/>
    </location>
</feature>
<dbReference type="InterPro" id="IPR001867">
    <property type="entry name" value="OmpR/PhoB-type_DNA-bd"/>
</dbReference>
<dbReference type="CDD" id="cd00383">
    <property type="entry name" value="trans_reg_C"/>
    <property type="match status" value="1"/>
</dbReference>
<evidence type="ECO:0000256" key="1">
    <source>
        <dbReference type="ARBA" id="ARBA00023015"/>
    </source>
</evidence>
<keyword evidence="1" id="KW-0805">Transcription regulation</keyword>
<dbReference type="Pfam" id="PF00486">
    <property type="entry name" value="Trans_reg_C"/>
    <property type="match status" value="1"/>
</dbReference>
<keyword evidence="7" id="KW-1185">Reference proteome</keyword>
<dbReference type="PROSITE" id="PS51755">
    <property type="entry name" value="OMPR_PHOB"/>
    <property type="match status" value="1"/>
</dbReference>
<evidence type="ECO:0000256" key="2">
    <source>
        <dbReference type="ARBA" id="ARBA00023125"/>
    </source>
</evidence>